<evidence type="ECO:0000256" key="4">
    <source>
        <dbReference type="ARBA" id="ARBA00022912"/>
    </source>
</evidence>
<dbReference type="Proteomes" id="UP000288716">
    <property type="component" value="Unassembled WGS sequence"/>
</dbReference>
<dbReference type="SMART" id="SM00404">
    <property type="entry name" value="PTPc_motif"/>
    <property type="match status" value="1"/>
</dbReference>
<evidence type="ECO:0000313" key="8">
    <source>
        <dbReference type="EMBL" id="RWS30623.1"/>
    </source>
</evidence>
<evidence type="ECO:0000259" key="7">
    <source>
        <dbReference type="PROSITE" id="PS50056"/>
    </source>
</evidence>
<accession>A0A443SSY6</accession>
<protein>
    <recommendedName>
        <fullName evidence="2">protein-tyrosine-phosphatase</fullName>
        <ecNumber evidence="2">3.1.3.48</ecNumber>
    </recommendedName>
</protein>
<name>A0A443SSY6_9ACAR</name>
<dbReference type="InterPro" id="IPR029021">
    <property type="entry name" value="Prot-tyrosine_phosphatase-like"/>
</dbReference>
<dbReference type="PROSITE" id="PS50056">
    <property type="entry name" value="TYR_PHOSPHATASE_2"/>
    <property type="match status" value="1"/>
</dbReference>
<dbReference type="SUPFAM" id="SSF52799">
    <property type="entry name" value="(Phosphotyrosine protein) phosphatases II"/>
    <property type="match status" value="2"/>
</dbReference>
<feature type="signal peptide" evidence="5">
    <location>
        <begin position="1"/>
        <end position="26"/>
    </location>
</feature>
<keyword evidence="8" id="KW-0675">Receptor</keyword>
<feature type="chain" id="PRO_5019376756" description="protein-tyrosine-phosphatase" evidence="5">
    <location>
        <begin position="27"/>
        <end position="610"/>
    </location>
</feature>
<dbReference type="PANTHER" id="PTHR19134">
    <property type="entry name" value="RECEPTOR-TYPE TYROSINE-PROTEIN PHOSPHATASE"/>
    <property type="match status" value="1"/>
</dbReference>
<dbReference type="EMBL" id="NCKV01000436">
    <property type="protein sequence ID" value="RWS30623.1"/>
    <property type="molecule type" value="Genomic_DNA"/>
</dbReference>
<evidence type="ECO:0000256" key="2">
    <source>
        <dbReference type="ARBA" id="ARBA00013064"/>
    </source>
</evidence>
<keyword evidence="3" id="KW-0378">Hydrolase</keyword>
<comment type="caution">
    <text evidence="8">The sequence shown here is derived from an EMBL/GenBank/DDBJ whole genome shotgun (WGS) entry which is preliminary data.</text>
</comment>
<dbReference type="AlphaFoldDB" id="A0A443SSY6"/>
<dbReference type="GO" id="GO:0004725">
    <property type="term" value="F:protein tyrosine phosphatase activity"/>
    <property type="evidence" value="ECO:0007669"/>
    <property type="project" value="UniProtKB-EC"/>
</dbReference>
<dbReference type="SMART" id="SM00194">
    <property type="entry name" value="PTPc"/>
    <property type="match status" value="1"/>
</dbReference>
<dbReference type="InterPro" id="IPR000387">
    <property type="entry name" value="Tyr_Pase_dom"/>
</dbReference>
<keyword evidence="9" id="KW-1185">Reference proteome</keyword>
<keyword evidence="4" id="KW-0904">Protein phosphatase</keyword>
<dbReference type="InterPro" id="IPR000242">
    <property type="entry name" value="PTP_cat"/>
</dbReference>
<dbReference type="Pfam" id="PF00102">
    <property type="entry name" value="Y_phosphatase"/>
    <property type="match status" value="2"/>
</dbReference>
<evidence type="ECO:0000259" key="6">
    <source>
        <dbReference type="PROSITE" id="PS50055"/>
    </source>
</evidence>
<dbReference type="EC" id="3.1.3.48" evidence="2"/>
<dbReference type="PROSITE" id="PS50055">
    <property type="entry name" value="TYR_PHOSPHATASE_PTP"/>
    <property type="match status" value="2"/>
</dbReference>
<dbReference type="VEuPathDB" id="VectorBase:LDEU001415"/>
<evidence type="ECO:0000256" key="5">
    <source>
        <dbReference type="SAM" id="SignalP"/>
    </source>
</evidence>
<evidence type="ECO:0000313" key="9">
    <source>
        <dbReference type="Proteomes" id="UP000288716"/>
    </source>
</evidence>
<dbReference type="InterPro" id="IPR003595">
    <property type="entry name" value="Tyr_Pase_cat"/>
</dbReference>
<evidence type="ECO:0000256" key="1">
    <source>
        <dbReference type="ARBA" id="ARBA00009580"/>
    </source>
</evidence>
<keyword evidence="5" id="KW-0732">Signal</keyword>
<dbReference type="PANTHER" id="PTHR19134:SF562">
    <property type="entry name" value="PROTEIN-TYROSINE-PHOSPHATASE"/>
    <property type="match status" value="1"/>
</dbReference>
<feature type="domain" description="Tyrosine-protein phosphatase" evidence="6">
    <location>
        <begin position="224"/>
        <end position="494"/>
    </location>
</feature>
<feature type="domain" description="Tyrosine-protein phosphatase" evidence="6">
    <location>
        <begin position="526"/>
        <end position="610"/>
    </location>
</feature>
<evidence type="ECO:0000256" key="3">
    <source>
        <dbReference type="ARBA" id="ARBA00022801"/>
    </source>
</evidence>
<comment type="similarity">
    <text evidence="1">Belongs to the protein-tyrosine phosphatase family.</text>
</comment>
<reference evidence="8 9" key="1">
    <citation type="journal article" date="2018" name="Gigascience">
        <title>Genomes of trombidid mites reveal novel predicted allergens and laterally-transferred genes associated with secondary metabolism.</title>
        <authorList>
            <person name="Dong X."/>
            <person name="Chaisiri K."/>
            <person name="Xia D."/>
            <person name="Armstrong S.D."/>
            <person name="Fang Y."/>
            <person name="Donnelly M.J."/>
            <person name="Kadowaki T."/>
            <person name="McGarry J.W."/>
            <person name="Darby A.C."/>
            <person name="Makepeace B.L."/>
        </authorList>
    </citation>
    <scope>NUCLEOTIDE SEQUENCE [LARGE SCALE GENOMIC DNA]</scope>
    <source>
        <strain evidence="8">UoL-UT</strain>
    </source>
</reference>
<organism evidence="8 9">
    <name type="scientific">Leptotrombidium deliense</name>
    <dbReference type="NCBI Taxonomy" id="299467"/>
    <lineage>
        <taxon>Eukaryota</taxon>
        <taxon>Metazoa</taxon>
        <taxon>Ecdysozoa</taxon>
        <taxon>Arthropoda</taxon>
        <taxon>Chelicerata</taxon>
        <taxon>Arachnida</taxon>
        <taxon>Acari</taxon>
        <taxon>Acariformes</taxon>
        <taxon>Trombidiformes</taxon>
        <taxon>Prostigmata</taxon>
        <taxon>Anystina</taxon>
        <taxon>Parasitengona</taxon>
        <taxon>Trombiculoidea</taxon>
        <taxon>Trombiculidae</taxon>
        <taxon>Leptotrombidium</taxon>
    </lineage>
</organism>
<dbReference type="GO" id="GO:0008045">
    <property type="term" value="P:motor neuron axon guidance"/>
    <property type="evidence" value="ECO:0007669"/>
    <property type="project" value="TreeGrafter"/>
</dbReference>
<dbReference type="Gene3D" id="3.90.190.10">
    <property type="entry name" value="Protein tyrosine phosphatase superfamily"/>
    <property type="match status" value="2"/>
</dbReference>
<dbReference type="STRING" id="299467.A0A443SSY6"/>
<sequence length="610" mass="70166">MVFIKQLQVLRCVLLVIFSLRSAVQGVTDEEVQIAISSTKSNIISEKYFSDEPEVGKVTGNTVQLKFLKLHFSAYYIIVELRAKLGNHSLNDIGKVDLTINYTEAVRQKTAYYAAIRIVPEKLKETYEFVVGNGKSSGLYTNPPLKTGAEYRFGIAAEFPFYWLKQFATGLTLITPTAYEKEEDDISRERKSFNDLSTFEMKSHPIAISELSDYVNNMNENCGFKQQFMSVSRGQWAKWDDARLPENKGKNRYGNLLAYDFNRVQLTVEKNEENIADEMEIPIDDDYAPTDYINASLIDGYKCRNRYIATQGPLQSTIKDFWKMVWQCDSRHIVMLTNVEELGKMKCDKYWPENISIFGLIKVKLVKTNSFADYIIRKFIVEKKGHPEREVIQYHFVSWPDHTVPTYSTSLISFVKRIRENSYYKNNNHPIIAHCSAGVGRTGTLIAIDAMLEMASQEKYIDVLSYLCTARSQRINMIEKLQQYIFVHQILVEMLCKDNTDIVCSEIDSYINRLKYYDPNTKKTLLESQFETLNKLYSNSSKELCAAALANPTRNRNQEIVPSNSGRVVFGAPEDYINAVYVNGYKEKDAYIVTEIPVIDTRNMLHHTTL</sequence>
<gene>
    <name evidence="8" type="ORF">B4U80_03695</name>
</gene>
<dbReference type="FunFam" id="3.90.190.10:FF:000185">
    <property type="entry name" value="Predicted protein"/>
    <property type="match status" value="1"/>
</dbReference>
<dbReference type="PRINTS" id="PR00700">
    <property type="entry name" value="PRTYPHPHTASE"/>
</dbReference>
<dbReference type="OrthoDB" id="6108687at2759"/>
<proteinExistence type="inferred from homology"/>
<dbReference type="InterPro" id="IPR050348">
    <property type="entry name" value="Protein-Tyr_Phosphatase"/>
</dbReference>
<feature type="domain" description="Tyrosine specific protein phosphatases" evidence="7">
    <location>
        <begin position="409"/>
        <end position="485"/>
    </location>
</feature>